<feature type="region of interest" description="Disordered" evidence="5">
    <location>
        <begin position="1"/>
        <end position="41"/>
    </location>
</feature>
<dbReference type="PANTHER" id="PTHR12400">
    <property type="entry name" value="INOSITOL POLYPHOSPHATE KINASE"/>
    <property type="match status" value="1"/>
</dbReference>
<sequence>MGCNFSQNDRVKSPTHRTSAQAMASDQEVVVPEEEEEEAKADAAAKKGLQRKWSLASLDSACSLLSLERCAAGHGGNSILKYVDKDAAEVPETPRFVMKVWDDNEVSVYEELKSTKDQLLAFTPSFFGEVDSDDLAPELEDRYMRLSNVLHKFNANPNVMDCKLGIRSFTEQEVHKRRLREDLYLKLVQLDPSAPTAEEREAQACTKYRWMSSNDSRTTLGSLGFRIDGIENSRGKTGKEELRKVRDVSDAARTIIQEFIPKQEADGQSFPTSDEGVDQRPEVPFQVNQGVDSQASSGYAGINLCGVTCCVAKTADVADCPRGKEPEVQQAAEPGLATAEKVLKCLTAMREAMVSSEFFRRHSFIGCSLLFVADTHGSDAGVYLIDFAHTTPLPEGVSIDHRSLWKAGNHEDGILLGMDNVIKCWEQVLAGLGGPTPAYKSRL</sequence>
<dbReference type="GO" id="GO:0005634">
    <property type="term" value="C:nucleus"/>
    <property type="evidence" value="ECO:0007669"/>
    <property type="project" value="TreeGrafter"/>
</dbReference>
<gene>
    <name evidence="6" type="ORF">AMON00008_LOCUS44973</name>
    <name evidence="7" type="ORF">AMON00008_LOCUS44974</name>
</gene>
<dbReference type="EMBL" id="HBNR01063737">
    <property type="protein sequence ID" value="CAE4634437.1"/>
    <property type="molecule type" value="Transcribed_RNA"/>
</dbReference>
<accession>A0A6T1IN00</accession>
<name>A0A6T1IN00_9DINO</name>
<dbReference type="Gene3D" id="3.30.470.160">
    <property type="entry name" value="Inositol polyphosphate kinase"/>
    <property type="match status" value="1"/>
</dbReference>
<organism evidence="6">
    <name type="scientific">Alexandrium monilatum</name>
    <dbReference type="NCBI Taxonomy" id="311494"/>
    <lineage>
        <taxon>Eukaryota</taxon>
        <taxon>Sar</taxon>
        <taxon>Alveolata</taxon>
        <taxon>Dinophyceae</taxon>
        <taxon>Gonyaulacales</taxon>
        <taxon>Pyrocystaceae</taxon>
        <taxon>Alexandrium</taxon>
    </lineage>
</organism>
<reference evidence="6" key="1">
    <citation type="submission" date="2021-01" db="EMBL/GenBank/DDBJ databases">
        <authorList>
            <person name="Corre E."/>
            <person name="Pelletier E."/>
            <person name="Niang G."/>
            <person name="Scheremetjew M."/>
            <person name="Finn R."/>
            <person name="Kale V."/>
            <person name="Holt S."/>
            <person name="Cochrane G."/>
            <person name="Meng A."/>
            <person name="Brown T."/>
            <person name="Cohen L."/>
        </authorList>
    </citation>
    <scope>NUCLEOTIDE SEQUENCE</scope>
    <source>
        <strain evidence="6">CCMP3105</strain>
    </source>
</reference>
<keyword evidence="2 4" id="KW-0808">Transferase</keyword>
<evidence type="ECO:0000256" key="2">
    <source>
        <dbReference type="ARBA" id="ARBA00022679"/>
    </source>
</evidence>
<evidence type="ECO:0000313" key="7">
    <source>
        <dbReference type="EMBL" id="CAE4634437.1"/>
    </source>
</evidence>
<evidence type="ECO:0000256" key="3">
    <source>
        <dbReference type="ARBA" id="ARBA00022777"/>
    </source>
</evidence>
<dbReference type="EMBL" id="HBNR01063736">
    <property type="protein sequence ID" value="CAE4634434.1"/>
    <property type="molecule type" value="Transcribed_RNA"/>
</dbReference>
<dbReference type="InterPro" id="IPR038286">
    <property type="entry name" value="IPK_sf"/>
</dbReference>
<dbReference type="SUPFAM" id="SSF56104">
    <property type="entry name" value="SAICAR synthase-like"/>
    <property type="match status" value="2"/>
</dbReference>
<dbReference type="GO" id="GO:0005737">
    <property type="term" value="C:cytoplasm"/>
    <property type="evidence" value="ECO:0007669"/>
    <property type="project" value="TreeGrafter"/>
</dbReference>
<dbReference type="Pfam" id="PF03770">
    <property type="entry name" value="IPK"/>
    <property type="match status" value="2"/>
</dbReference>
<evidence type="ECO:0000256" key="4">
    <source>
        <dbReference type="RuleBase" id="RU363090"/>
    </source>
</evidence>
<dbReference type="GO" id="GO:0046854">
    <property type="term" value="P:phosphatidylinositol phosphate biosynthetic process"/>
    <property type="evidence" value="ECO:0007669"/>
    <property type="project" value="TreeGrafter"/>
</dbReference>
<dbReference type="GO" id="GO:0032958">
    <property type="term" value="P:inositol phosphate biosynthetic process"/>
    <property type="evidence" value="ECO:0007669"/>
    <property type="project" value="InterPro"/>
</dbReference>
<dbReference type="InterPro" id="IPR005522">
    <property type="entry name" value="IPK"/>
</dbReference>
<comment type="similarity">
    <text evidence="1 4">Belongs to the inositol phosphokinase (IPK) family.</text>
</comment>
<protein>
    <recommendedName>
        <fullName evidence="4">Kinase</fullName>
        <ecNumber evidence="4">2.7.-.-</ecNumber>
    </recommendedName>
</protein>
<dbReference type="EC" id="2.7.-.-" evidence="4"/>
<dbReference type="PANTHER" id="PTHR12400:SF21">
    <property type="entry name" value="KINASE"/>
    <property type="match status" value="1"/>
</dbReference>
<evidence type="ECO:0000313" key="6">
    <source>
        <dbReference type="EMBL" id="CAE4634434.1"/>
    </source>
</evidence>
<keyword evidence="3 4" id="KW-0418">Kinase</keyword>
<proteinExistence type="inferred from homology"/>
<dbReference type="GO" id="GO:0000828">
    <property type="term" value="F:inositol hexakisphosphate kinase activity"/>
    <property type="evidence" value="ECO:0007669"/>
    <property type="project" value="TreeGrafter"/>
</dbReference>
<dbReference type="AlphaFoldDB" id="A0A6T1IN00"/>
<evidence type="ECO:0000256" key="1">
    <source>
        <dbReference type="ARBA" id="ARBA00007374"/>
    </source>
</evidence>
<evidence type="ECO:0000256" key="5">
    <source>
        <dbReference type="SAM" id="MobiDB-lite"/>
    </source>
</evidence>